<evidence type="ECO:0000313" key="3">
    <source>
        <dbReference type="EMBL" id="KAG9444984.1"/>
    </source>
</evidence>
<evidence type="ECO:0000256" key="2">
    <source>
        <dbReference type="SAM" id="Phobius"/>
    </source>
</evidence>
<reference evidence="3 4" key="1">
    <citation type="submission" date="2021-07" db="EMBL/GenBank/DDBJ databases">
        <title>The Aristolochia fimbriata genome: insights into angiosperm evolution, floral development and chemical biosynthesis.</title>
        <authorList>
            <person name="Jiao Y."/>
        </authorList>
    </citation>
    <scope>NUCLEOTIDE SEQUENCE [LARGE SCALE GENOMIC DNA]</scope>
    <source>
        <strain evidence="3">IBCAS-2021</strain>
        <tissue evidence="3">Leaf</tissue>
    </source>
</reference>
<dbReference type="Proteomes" id="UP000825729">
    <property type="component" value="Unassembled WGS sequence"/>
</dbReference>
<comment type="caution">
    <text evidence="3">The sequence shown here is derived from an EMBL/GenBank/DDBJ whole genome shotgun (WGS) entry which is preliminary data.</text>
</comment>
<feature type="transmembrane region" description="Helical" evidence="2">
    <location>
        <begin position="56"/>
        <end position="80"/>
    </location>
</feature>
<keyword evidence="2" id="KW-0812">Transmembrane</keyword>
<keyword evidence="2" id="KW-0472">Membrane</keyword>
<evidence type="ECO:0000256" key="1">
    <source>
        <dbReference type="SAM" id="MobiDB-lite"/>
    </source>
</evidence>
<keyword evidence="4" id="KW-1185">Reference proteome</keyword>
<protein>
    <submittedName>
        <fullName evidence="3">Uncharacterized protein</fullName>
    </submittedName>
</protein>
<name>A0AAV7E9P0_ARIFI</name>
<organism evidence="3 4">
    <name type="scientific">Aristolochia fimbriata</name>
    <name type="common">White veined hardy Dutchman's pipe vine</name>
    <dbReference type="NCBI Taxonomy" id="158543"/>
    <lineage>
        <taxon>Eukaryota</taxon>
        <taxon>Viridiplantae</taxon>
        <taxon>Streptophyta</taxon>
        <taxon>Embryophyta</taxon>
        <taxon>Tracheophyta</taxon>
        <taxon>Spermatophyta</taxon>
        <taxon>Magnoliopsida</taxon>
        <taxon>Magnoliidae</taxon>
        <taxon>Piperales</taxon>
        <taxon>Aristolochiaceae</taxon>
        <taxon>Aristolochia</taxon>
    </lineage>
</organism>
<evidence type="ECO:0000313" key="4">
    <source>
        <dbReference type="Proteomes" id="UP000825729"/>
    </source>
</evidence>
<feature type="region of interest" description="Disordered" evidence="1">
    <location>
        <begin position="28"/>
        <end position="49"/>
    </location>
</feature>
<accession>A0AAV7E9P0</accession>
<keyword evidence="2" id="KW-1133">Transmembrane helix</keyword>
<gene>
    <name evidence="3" type="ORF">H6P81_016324</name>
</gene>
<dbReference type="AlphaFoldDB" id="A0AAV7E9P0"/>
<proteinExistence type="predicted"/>
<sequence length="149" mass="16850">MKVNTLIMPENSSSTVLELVPDKQEEDELEKVLEEQKRNAPNSIKQRKEPSEEFELIFLDFVVLVNCGTSGVVVLVFYVFSWSRKDLSYKNWTGPGGSIALGRNQSPFRVRFRKIERQPENRPVCPTFAVKPRTGRPGGPVKTVGRGLT</sequence>
<dbReference type="EMBL" id="JAINDJ010000006">
    <property type="protein sequence ID" value="KAG9444984.1"/>
    <property type="molecule type" value="Genomic_DNA"/>
</dbReference>